<dbReference type="Proteomes" id="UP000305888">
    <property type="component" value="Chromosome"/>
</dbReference>
<accession>A0A5B8FXE3</accession>
<evidence type="ECO:0000259" key="1">
    <source>
        <dbReference type="Pfam" id="PF06904"/>
    </source>
</evidence>
<dbReference type="InterPro" id="IPR009683">
    <property type="entry name" value="Extensin-like_C"/>
</dbReference>
<dbReference type="Pfam" id="PF06904">
    <property type="entry name" value="Extensin-like_C"/>
    <property type="match status" value="1"/>
</dbReference>
<evidence type="ECO:0000313" key="2">
    <source>
        <dbReference type="EMBL" id="QDL93586.1"/>
    </source>
</evidence>
<name>A0A5B8FXE3_9RHOB</name>
<sequence length="172" mass="18506">MICDDPRLSGQAVTQIVSAEPGCGIAQPVRVTEVSGVRLSRPITVNCRLASRLADWMEDSAVPAALSLGTELVSVDTVASYSCRPRNNRAGAKVSEHGRGNAVDIAAFNLANGRQVTVLEGWQSGRDRPFLAALHKRACGPFGTVLGPNSDRYHRNHFHLDIAEHSNGAYCR</sequence>
<evidence type="ECO:0000313" key="3">
    <source>
        <dbReference type="Proteomes" id="UP000305888"/>
    </source>
</evidence>
<protein>
    <submittedName>
        <fullName evidence="2">Extensin family protein</fullName>
    </submittedName>
</protein>
<reference evidence="2 3" key="1">
    <citation type="submission" date="2019-06" db="EMBL/GenBank/DDBJ databases">
        <title>Genome sequence of Rhodobacteraceae bacterium D4M1.</title>
        <authorList>
            <person name="Cao J."/>
        </authorList>
    </citation>
    <scope>NUCLEOTIDE SEQUENCE [LARGE SCALE GENOMIC DNA]</scope>
    <source>
        <strain evidence="2 3">D4M1</strain>
    </source>
</reference>
<dbReference type="EMBL" id="CP040818">
    <property type="protein sequence ID" value="QDL93586.1"/>
    <property type="molecule type" value="Genomic_DNA"/>
</dbReference>
<dbReference type="KEGG" id="ppru:FDP22_04620"/>
<proteinExistence type="predicted"/>
<organism evidence="2 3">
    <name type="scientific">Paroceanicella profunda</name>
    <dbReference type="NCBI Taxonomy" id="2579971"/>
    <lineage>
        <taxon>Bacteria</taxon>
        <taxon>Pseudomonadati</taxon>
        <taxon>Pseudomonadota</taxon>
        <taxon>Alphaproteobacteria</taxon>
        <taxon>Rhodobacterales</taxon>
        <taxon>Paracoccaceae</taxon>
        <taxon>Paroceanicella</taxon>
    </lineage>
</organism>
<gene>
    <name evidence="2" type="ORF">FDP22_04620</name>
</gene>
<dbReference type="AlphaFoldDB" id="A0A5B8FXE3"/>
<feature type="domain" description="Extensin-like C-terminal" evidence="1">
    <location>
        <begin position="16"/>
        <end position="172"/>
    </location>
</feature>
<keyword evidence="3" id="KW-1185">Reference proteome</keyword>
<dbReference type="OrthoDB" id="9809788at2"/>